<organism evidence="1 2">
    <name type="scientific">Mycena belliarum</name>
    <dbReference type="NCBI Taxonomy" id="1033014"/>
    <lineage>
        <taxon>Eukaryota</taxon>
        <taxon>Fungi</taxon>
        <taxon>Dikarya</taxon>
        <taxon>Basidiomycota</taxon>
        <taxon>Agaricomycotina</taxon>
        <taxon>Agaricomycetes</taxon>
        <taxon>Agaricomycetidae</taxon>
        <taxon>Agaricales</taxon>
        <taxon>Marasmiineae</taxon>
        <taxon>Mycenaceae</taxon>
        <taxon>Mycena</taxon>
    </lineage>
</organism>
<sequence>MPSFERLCLKSISPPRAFMQRPAPIPAVVPETDIAPARLHAASSPNIPAVVPKIERHGSAFLSLGTAAV</sequence>
<dbReference type="AlphaFoldDB" id="A0AAD6UCM2"/>
<dbReference type="EMBL" id="JARJCN010000010">
    <property type="protein sequence ID" value="KAJ7097296.1"/>
    <property type="molecule type" value="Genomic_DNA"/>
</dbReference>
<evidence type="ECO:0000313" key="1">
    <source>
        <dbReference type="EMBL" id="KAJ7097296.1"/>
    </source>
</evidence>
<accession>A0AAD6UCM2</accession>
<evidence type="ECO:0000313" key="2">
    <source>
        <dbReference type="Proteomes" id="UP001222325"/>
    </source>
</evidence>
<name>A0AAD6UCM2_9AGAR</name>
<dbReference type="Proteomes" id="UP001222325">
    <property type="component" value="Unassembled WGS sequence"/>
</dbReference>
<proteinExistence type="predicted"/>
<protein>
    <submittedName>
        <fullName evidence="1">Uncharacterized protein</fullName>
    </submittedName>
</protein>
<gene>
    <name evidence="1" type="ORF">B0H15DRAFT_945950</name>
</gene>
<keyword evidence="2" id="KW-1185">Reference proteome</keyword>
<reference evidence="1" key="1">
    <citation type="submission" date="2023-03" db="EMBL/GenBank/DDBJ databases">
        <title>Massive genome expansion in bonnet fungi (Mycena s.s.) driven by repeated elements and novel gene families across ecological guilds.</title>
        <authorList>
            <consortium name="Lawrence Berkeley National Laboratory"/>
            <person name="Harder C.B."/>
            <person name="Miyauchi S."/>
            <person name="Viragh M."/>
            <person name="Kuo A."/>
            <person name="Thoen E."/>
            <person name="Andreopoulos B."/>
            <person name="Lu D."/>
            <person name="Skrede I."/>
            <person name="Drula E."/>
            <person name="Henrissat B."/>
            <person name="Morin E."/>
            <person name="Kohler A."/>
            <person name="Barry K."/>
            <person name="LaButti K."/>
            <person name="Morin E."/>
            <person name="Salamov A."/>
            <person name="Lipzen A."/>
            <person name="Mereny Z."/>
            <person name="Hegedus B."/>
            <person name="Baldrian P."/>
            <person name="Stursova M."/>
            <person name="Weitz H."/>
            <person name="Taylor A."/>
            <person name="Grigoriev I.V."/>
            <person name="Nagy L.G."/>
            <person name="Martin F."/>
            <person name="Kauserud H."/>
        </authorList>
    </citation>
    <scope>NUCLEOTIDE SEQUENCE</scope>
    <source>
        <strain evidence="1">CBHHK173m</strain>
    </source>
</reference>
<comment type="caution">
    <text evidence="1">The sequence shown here is derived from an EMBL/GenBank/DDBJ whole genome shotgun (WGS) entry which is preliminary data.</text>
</comment>